<keyword evidence="14" id="KW-1185">Reference proteome</keyword>
<organism evidence="13 14">
    <name type="scientific">Asbolus verrucosus</name>
    <name type="common">Desert ironclad beetle</name>
    <dbReference type="NCBI Taxonomy" id="1661398"/>
    <lineage>
        <taxon>Eukaryota</taxon>
        <taxon>Metazoa</taxon>
        <taxon>Ecdysozoa</taxon>
        <taxon>Arthropoda</taxon>
        <taxon>Hexapoda</taxon>
        <taxon>Insecta</taxon>
        <taxon>Pterygota</taxon>
        <taxon>Neoptera</taxon>
        <taxon>Endopterygota</taxon>
        <taxon>Coleoptera</taxon>
        <taxon>Polyphaga</taxon>
        <taxon>Cucujiformia</taxon>
        <taxon>Tenebrionidae</taxon>
        <taxon>Pimeliinae</taxon>
        <taxon>Asbolus</taxon>
    </lineage>
</organism>
<dbReference type="Pfam" id="PF00096">
    <property type="entry name" value="zf-C2H2"/>
    <property type="match status" value="6"/>
</dbReference>
<feature type="domain" description="C2H2-type" evidence="12">
    <location>
        <begin position="320"/>
        <end position="347"/>
    </location>
</feature>
<gene>
    <name evidence="13" type="ORF">BDFB_005471</name>
</gene>
<dbReference type="FunFam" id="3.30.160.60:FF:000045">
    <property type="entry name" value="ZFP69 zinc finger protein B"/>
    <property type="match status" value="1"/>
</dbReference>
<dbReference type="SMART" id="SM00355">
    <property type="entry name" value="ZnF_C2H2"/>
    <property type="match status" value="19"/>
</dbReference>
<dbReference type="STRING" id="1661398.A0A482W1K5"/>
<keyword evidence="3" id="KW-0479">Metal-binding</keyword>
<accession>A0A482W1K5</accession>
<comment type="similarity">
    <text evidence="9">Belongs to the snail C2H2-type zinc-finger protein family.</text>
</comment>
<dbReference type="FunFam" id="3.30.160.60:FF:000446">
    <property type="entry name" value="Zinc finger protein"/>
    <property type="match status" value="1"/>
</dbReference>
<evidence type="ECO:0000256" key="3">
    <source>
        <dbReference type="ARBA" id="ARBA00022723"/>
    </source>
</evidence>
<dbReference type="InterPro" id="IPR016024">
    <property type="entry name" value="ARM-type_fold"/>
</dbReference>
<dbReference type="FunFam" id="3.30.160.60:FF:002343">
    <property type="entry name" value="Zinc finger protein 33A"/>
    <property type="match status" value="1"/>
</dbReference>
<feature type="domain" description="C2H2-type" evidence="12">
    <location>
        <begin position="582"/>
        <end position="609"/>
    </location>
</feature>
<dbReference type="OrthoDB" id="5148094at2759"/>
<dbReference type="Pfam" id="PF24993">
    <property type="entry name" value="GNC1_N"/>
    <property type="match status" value="1"/>
</dbReference>
<feature type="non-terminal residue" evidence="13">
    <location>
        <position position="2008"/>
    </location>
</feature>
<dbReference type="EMBL" id="QDEB01038392">
    <property type="protein sequence ID" value="RZC38970.1"/>
    <property type="molecule type" value="Genomic_DNA"/>
</dbReference>
<feature type="non-terminal residue" evidence="13">
    <location>
        <position position="1"/>
    </location>
</feature>
<evidence type="ECO:0000313" key="13">
    <source>
        <dbReference type="EMBL" id="RZC38970.1"/>
    </source>
</evidence>
<dbReference type="InterPro" id="IPR011989">
    <property type="entry name" value="ARM-like"/>
</dbReference>
<dbReference type="FunFam" id="3.30.160.60:FF:000065">
    <property type="entry name" value="B-cell CLL/lymphoma 6, member B"/>
    <property type="match status" value="1"/>
</dbReference>
<sequence>ININDELPKNICEKCIGEVIRCYSFKKNYDASEVLLLTIVANESEKVIQKTNNRAVETKLNSPDDDEEERIVEKLEYSETEIYQLSVDEDIKTESSEILDENESCETNNNKEEVSKLKNINNSNKTNPPRKIRSKVFTCSCQETFPSRLELQKHRKEEKHPLPRTHFCEICKKYFTRQGFYKHKQLHEKQDGGRRFPCNYCEMKFTTSGNLKRHVMTHTGERPHVCEFCGKGYIQLETLKEHRTIHTGEKPYLCMNCGLRYRYRVTYKVHIQSHCKRNISTGTKQSFVCEYCGQTCGNLSGYKLHLYRHGKLEKHIEDKYQCKICKRGFTTQGSLNYHFLLHGERQFLCNVCGKRFHHAPTLREHSKTHTGEKPYSCKFCDKTFRQQQMLQQHVYTHTGDKPHMNPNDELPKNICETCINELIRFYNFKKNYDAAELTLLTIVEKLAVESNNLEENLEGTEAAIYELCCNEDMTVKKSKNEKCESNNNDDCLNSDVNRELKKKSKNVNKNRKINGKKQLKVKSKIFTCSCERTFTSQLEFRQHRKEEKHPLLRTHPCEICKKIFTPTGLWKHKLMHKSEKRHICDFCGVKFRVGANLRRHIMQHTGERPYICEFCGKGFIRNESLKVHRRIHTGEKPYLCAYCGRSFRDELVYNGHLRRHTHKNFLDETFVCSYCGKTCASLTGYKLHLYRHGQVKINERDKYQCDVCKKFYTTQAGLNNHLVRHGEKKFSCIDCGKGFYYKHALDSHAMSHSGEKPYSCDFCDKTFARQNGLQKHVYIHTSDKPHACNFCPKKFRQSTHLTRHLRVHSGERPYICKYCDKSFPHASTLTLAKALKDLPYRVQTASLKQRKEVIESVIDVLQNPGELLSNKIPHSYVNAPILAINENIVKGICRVIQLTLPRYRDSSSQLLVRNLIVALLEKHSESAIKCLSLMLVDIASQHKNLVVTTNTCQTGLYALHWSCLVLTVGWKVNQKCLETYLSQIIETQALLLTTVVAAGIEKRSTKAFNLLNNSWNTVPESEKLYLEKLKQIEQTQYVVVIAACLAKRLSLINKSDLLKEYLDSLLEIFIKNFVSCKTRPLPEVIIATYPLLKQLTHELFKKNLWPSLQKAMLRNPEIILECVGLVISGLSLDLSPYAIDIGNSLIANLYSKDDQARSEAADACKRLTEQISDSKAINELLKKTFAVFHGSEGKLTVVDHKISVLQAAGNFSHNNVTGGHLQELIATIADYFIKILETEVHEKTLCHALDMFALWGSKFGSEIPKKVIEAFKNGMGLKTSTPLVRIAYIKCMLVCFNTNSIEQGSSLVPVLLKAVDRAVAQPTQCLSVTEGLCATCMLLKLVSVVGEKENNFQNLWNALLDMDKQIFVSEKFLSITGDDGLIYVMQLCEKLLIEYPEKLNGKNSPLHRAVLHCVIFGSARVRRKCLTVLKRMVGGLGGPTLARALFKELQNFLETAKVQTRMEKEYKEQSDNATEVSPHVLVECITSLCSSPGLAPEHVQLLALDAFLPTHHPSVVAVAPDLWVKVIKHLNIKPKNLIAQQADFFKKVLVQEYNTSPTNENALSTTVSLNAEVILPSLIETVASNLQDPRICQVSKDDYFTFLTPEGELYDKSVVPGYKEQLEELQLRREIEEKKKKDGKVKPPQYTPKQLEAIKNQKVKEQAIRARLSIVTLNTSIINCVSMVRAAAKGNPLQLSLYFKDLLPYILNGLQSPLAAPYLSKLFTDLRGTVFNHNLETLGELIAFVTLRLLKPQCDLDINWEAENLNKAMVRTVSLIHERTVLKKSEESQNCFTVPAFCYTFVLLKSSLLSNYARNHDELVHDGLQIVSEHSKLRASEQNGLRDIYDPQYLPIRQMFELLVEIISSTTGRIQSQAEACLLDVAACASGEVGCAKATLSEIDVLLGGLQNPAVVVRDAALRSLTIIFSSLPTYESDHDYAMKVSKRIWVAKFDENEENRVLADKLWELAKLDFPAYLSEELMSDIEHPVECVQSAASRALAALLENNQEQ</sequence>
<reference evidence="13 14" key="1">
    <citation type="submission" date="2017-03" db="EMBL/GenBank/DDBJ databases">
        <title>Genome of the blue death feigning beetle - Asbolus verrucosus.</title>
        <authorList>
            <person name="Rider S.D."/>
        </authorList>
    </citation>
    <scope>NUCLEOTIDE SEQUENCE [LARGE SCALE GENOMIC DNA]</scope>
    <source>
        <strain evidence="13">Butters</strain>
        <tissue evidence="13">Head and leg muscle</tissue>
    </source>
</reference>
<dbReference type="FunFam" id="3.30.160.60:FF:000100">
    <property type="entry name" value="Zinc finger 45-like"/>
    <property type="match status" value="1"/>
</dbReference>
<evidence type="ECO:0000256" key="1">
    <source>
        <dbReference type="ARBA" id="ARBA00004123"/>
    </source>
</evidence>
<dbReference type="InterPro" id="IPR036236">
    <property type="entry name" value="Znf_C2H2_sf"/>
</dbReference>
<dbReference type="GO" id="GO:0005634">
    <property type="term" value="C:nucleus"/>
    <property type="evidence" value="ECO:0007669"/>
    <property type="project" value="UniProtKB-SubCell"/>
</dbReference>
<dbReference type="Proteomes" id="UP000292052">
    <property type="component" value="Unassembled WGS sequence"/>
</dbReference>
<comment type="caution">
    <text evidence="13">The sequence shown here is derived from an EMBL/GenBank/DDBJ whole genome shotgun (WGS) entry which is preliminary data.</text>
</comment>
<comment type="similarity">
    <text evidence="2">Belongs to the GCN1 family.</text>
</comment>
<dbReference type="GO" id="GO:0008270">
    <property type="term" value="F:zinc ion binding"/>
    <property type="evidence" value="ECO:0007669"/>
    <property type="project" value="UniProtKB-KW"/>
</dbReference>
<dbReference type="SMART" id="SM00868">
    <property type="entry name" value="zf-AD"/>
    <property type="match status" value="2"/>
</dbReference>
<dbReference type="FunFam" id="3.30.160.60:FF:000295">
    <property type="entry name" value="zinc finger protein 19"/>
    <property type="match status" value="1"/>
</dbReference>
<evidence type="ECO:0000313" key="14">
    <source>
        <dbReference type="Proteomes" id="UP000292052"/>
    </source>
</evidence>
<keyword evidence="5 10" id="KW-0863">Zinc-finger</keyword>
<dbReference type="GO" id="GO:0000978">
    <property type="term" value="F:RNA polymerase II cis-regulatory region sequence-specific DNA binding"/>
    <property type="evidence" value="ECO:0007669"/>
    <property type="project" value="TreeGrafter"/>
</dbReference>
<dbReference type="FunFam" id="3.30.160.60:FF:000072">
    <property type="entry name" value="zinc finger protein 143 isoform X1"/>
    <property type="match status" value="1"/>
</dbReference>
<evidence type="ECO:0000256" key="10">
    <source>
        <dbReference type="PROSITE-ProRule" id="PRU00042"/>
    </source>
</evidence>
<feature type="domain" description="C2H2-type" evidence="12">
    <location>
        <begin position="347"/>
        <end position="374"/>
    </location>
</feature>
<dbReference type="InterPro" id="IPR050527">
    <property type="entry name" value="Snail/Krueppel_Znf"/>
</dbReference>
<feature type="domain" description="C2H2-type" evidence="12">
    <location>
        <begin position="196"/>
        <end position="223"/>
    </location>
</feature>
<protein>
    <submittedName>
        <fullName evidence="13">Translational activator GCN1-like</fullName>
    </submittedName>
</protein>
<dbReference type="PROSITE" id="PS00028">
    <property type="entry name" value="ZINC_FINGER_C2H2_1"/>
    <property type="match status" value="14"/>
</dbReference>
<feature type="domain" description="C2H2-type" evidence="12">
    <location>
        <begin position="786"/>
        <end position="813"/>
    </location>
</feature>
<dbReference type="InterPro" id="IPR012934">
    <property type="entry name" value="Znf_AD"/>
</dbReference>
<dbReference type="SUPFAM" id="SSF48371">
    <property type="entry name" value="ARM repeat"/>
    <property type="match status" value="2"/>
</dbReference>
<keyword evidence="11" id="KW-0175">Coiled coil</keyword>
<evidence type="ECO:0000256" key="6">
    <source>
        <dbReference type="ARBA" id="ARBA00022833"/>
    </source>
</evidence>
<dbReference type="GO" id="GO:0000981">
    <property type="term" value="F:DNA-binding transcription factor activity, RNA polymerase II-specific"/>
    <property type="evidence" value="ECO:0007669"/>
    <property type="project" value="TreeGrafter"/>
</dbReference>
<dbReference type="PANTHER" id="PTHR24388:SF99">
    <property type="entry name" value="GASTRULA ZINC FINGER PROTEIN XLCGF52.1-LIKE ISOFORM X1-RELATED"/>
    <property type="match status" value="1"/>
</dbReference>
<evidence type="ECO:0000256" key="9">
    <source>
        <dbReference type="ARBA" id="ARBA00037948"/>
    </source>
</evidence>
<comment type="subcellular location">
    <subcellularLocation>
        <location evidence="1">Nucleus</location>
    </subcellularLocation>
</comment>
<evidence type="ECO:0000256" key="11">
    <source>
        <dbReference type="SAM" id="Coils"/>
    </source>
</evidence>
<evidence type="ECO:0000256" key="8">
    <source>
        <dbReference type="ARBA" id="ARBA00023242"/>
    </source>
</evidence>
<feature type="domain" description="C2H2-type" evidence="12">
    <location>
        <begin position="375"/>
        <end position="402"/>
    </location>
</feature>
<evidence type="ECO:0000256" key="4">
    <source>
        <dbReference type="ARBA" id="ARBA00022737"/>
    </source>
</evidence>
<feature type="domain" description="C2H2-type" evidence="12">
    <location>
        <begin position="638"/>
        <end position="665"/>
    </location>
</feature>
<name>A0A482W1K5_ASBVE</name>
<evidence type="ECO:0000256" key="7">
    <source>
        <dbReference type="ARBA" id="ARBA00023125"/>
    </source>
</evidence>
<feature type="domain" description="C2H2-type" evidence="12">
    <location>
        <begin position="610"/>
        <end position="637"/>
    </location>
</feature>
<proteinExistence type="inferred from homology"/>
<dbReference type="InterPro" id="IPR013087">
    <property type="entry name" value="Znf_C2H2_type"/>
</dbReference>
<dbReference type="InterPro" id="IPR056810">
    <property type="entry name" value="GNC1-like_N"/>
</dbReference>
<evidence type="ECO:0000256" key="2">
    <source>
        <dbReference type="ARBA" id="ARBA00007366"/>
    </source>
</evidence>
<keyword evidence="4" id="KW-0677">Repeat</keyword>
<feature type="coiled-coil region" evidence="11">
    <location>
        <begin position="1615"/>
        <end position="1642"/>
    </location>
</feature>
<keyword evidence="7" id="KW-0238">DNA-binding</keyword>
<evidence type="ECO:0000256" key="5">
    <source>
        <dbReference type="ARBA" id="ARBA00022771"/>
    </source>
</evidence>
<feature type="domain" description="C2H2-type" evidence="12">
    <location>
        <begin position="730"/>
        <end position="757"/>
    </location>
</feature>
<dbReference type="PANTHER" id="PTHR24388">
    <property type="entry name" value="ZINC FINGER PROTEIN"/>
    <property type="match status" value="1"/>
</dbReference>
<dbReference type="Gene3D" id="1.25.10.10">
    <property type="entry name" value="Leucine-rich Repeat Variant"/>
    <property type="match status" value="1"/>
</dbReference>
<keyword evidence="6" id="KW-0862">Zinc</keyword>
<dbReference type="Gene3D" id="3.30.160.60">
    <property type="entry name" value="Classic Zinc Finger"/>
    <property type="match status" value="14"/>
</dbReference>
<dbReference type="SUPFAM" id="SSF57667">
    <property type="entry name" value="beta-beta-alpha zinc fingers"/>
    <property type="match status" value="9"/>
</dbReference>
<evidence type="ECO:0000259" key="12">
    <source>
        <dbReference type="PROSITE" id="PS50157"/>
    </source>
</evidence>
<dbReference type="Pfam" id="PF07776">
    <property type="entry name" value="zf-AD"/>
    <property type="match status" value="1"/>
</dbReference>
<feature type="domain" description="C2H2-type" evidence="12">
    <location>
        <begin position="224"/>
        <end position="251"/>
    </location>
</feature>
<dbReference type="PROSITE" id="PS50157">
    <property type="entry name" value="ZINC_FINGER_C2H2_2"/>
    <property type="match status" value="12"/>
</dbReference>
<keyword evidence="8" id="KW-0539">Nucleus</keyword>
<feature type="domain" description="C2H2-type" evidence="12">
    <location>
        <begin position="703"/>
        <end position="730"/>
    </location>
</feature>
<feature type="domain" description="C2H2-type" evidence="12">
    <location>
        <begin position="758"/>
        <end position="785"/>
    </location>
</feature>